<dbReference type="Gene3D" id="1.25.40.10">
    <property type="entry name" value="Tetratricopeptide repeat domain"/>
    <property type="match status" value="1"/>
</dbReference>
<dbReference type="AlphaFoldDB" id="A0A1I4FSG6"/>
<reference evidence="2 3" key="1">
    <citation type="submission" date="2016-10" db="EMBL/GenBank/DDBJ databases">
        <authorList>
            <person name="de Groot N.N."/>
        </authorList>
    </citation>
    <scope>NUCLEOTIDE SEQUENCE [LARGE SCALE GENOMIC DNA]</scope>
    <source>
        <strain evidence="2 3">DSM 16199</strain>
    </source>
</reference>
<evidence type="ECO:0000256" key="1">
    <source>
        <dbReference type="SAM" id="SignalP"/>
    </source>
</evidence>
<feature type="chain" id="PRO_5011670527" evidence="1">
    <location>
        <begin position="28"/>
        <end position="186"/>
    </location>
</feature>
<gene>
    <name evidence="2" type="ORF">SAMN04488004_11089</name>
</gene>
<dbReference type="EMBL" id="FOTF01000010">
    <property type="protein sequence ID" value="SFL20755.1"/>
    <property type="molecule type" value="Genomic_DNA"/>
</dbReference>
<dbReference type="InterPro" id="IPR019734">
    <property type="entry name" value="TPR_rpt"/>
</dbReference>
<dbReference type="PANTHER" id="PTHR46816:SF2">
    <property type="entry name" value="J DOMAIN-CONTAINING PROTEIN"/>
    <property type="match status" value="1"/>
</dbReference>
<evidence type="ECO:0000313" key="2">
    <source>
        <dbReference type="EMBL" id="SFL20755.1"/>
    </source>
</evidence>
<keyword evidence="1" id="KW-0732">Signal</keyword>
<dbReference type="RefSeq" id="WP_090189278.1">
    <property type="nucleotide sequence ID" value="NZ_CAXIDI010000003.1"/>
</dbReference>
<dbReference type="SMART" id="SM00028">
    <property type="entry name" value="TPR"/>
    <property type="match status" value="3"/>
</dbReference>
<dbReference type="InterPro" id="IPR011990">
    <property type="entry name" value="TPR-like_helical_dom_sf"/>
</dbReference>
<keyword evidence="3" id="KW-1185">Reference proteome</keyword>
<dbReference type="PANTHER" id="PTHR46816">
    <property type="entry name" value="OS01G0273500 PROTEIN"/>
    <property type="match status" value="1"/>
</dbReference>
<dbReference type="OrthoDB" id="9815010at2"/>
<dbReference type="GeneID" id="97891757"/>
<dbReference type="Pfam" id="PF13432">
    <property type="entry name" value="TPR_16"/>
    <property type="match status" value="2"/>
</dbReference>
<dbReference type="STRING" id="195913.SAMN04488004_11089"/>
<dbReference type="SUPFAM" id="SSF48452">
    <property type="entry name" value="TPR-like"/>
    <property type="match status" value="1"/>
</dbReference>
<dbReference type="Proteomes" id="UP000199550">
    <property type="component" value="Unassembled WGS sequence"/>
</dbReference>
<proteinExistence type="predicted"/>
<name>A0A1I4FSG6_9RHOB</name>
<feature type="signal peptide" evidence="1">
    <location>
        <begin position="1"/>
        <end position="27"/>
    </location>
</feature>
<protein>
    <submittedName>
        <fullName evidence="2">Tetratricopeptide repeat-containing protein</fullName>
    </submittedName>
</protein>
<evidence type="ECO:0000313" key="3">
    <source>
        <dbReference type="Proteomes" id="UP000199550"/>
    </source>
</evidence>
<organism evidence="2 3">
    <name type="scientific">Loktanella salsilacus</name>
    <dbReference type="NCBI Taxonomy" id="195913"/>
    <lineage>
        <taxon>Bacteria</taxon>
        <taxon>Pseudomonadati</taxon>
        <taxon>Pseudomonadota</taxon>
        <taxon>Alphaproteobacteria</taxon>
        <taxon>Rhodobacterales</taxon>
        <taxon>Roseobacteraceae</taxon>
        <taxon>Loktanella</taxon>
    </lineage>
</organism>
<accession>A0A1I4FSG6</accession>
<sequence length="186" mass="19855">MAKVRKVINRAAAAFVLGILSTAPAFAQTAELDALFDRLVQADPEETSQIQGQIAAQWSRSGSAAMDLLLRRGQDAITAGDLPLAIQHYSALIDHAPQFAEGYNGRATAFYLSGQIGPALADIQDTLALNPRHFGAMSGLAVILEELDRPQDALEVYARILKIAPNAEGVQDAADRLTVEMDGVTL</sequence>